<dbReference type="Gene3D" id="3.30.70.660">
    <property type="entry name" value="Pseudouridine synthase I, catalytic domain, C-terminal subdomain"/>
    <property type="match status" value="1"/>
</dbReference>
<protein>
    <recommendedName>
        <fullName evidence="4">tRNA pseudouridine synthase A</fullName>
        <ecNumber evidence="4">5.4.99.12</ecNumber>
    </recommendedName>
    <alternativeName>
        <fullName evidence="4">tRNA pseudouridine(38-40) synthase</fullName>
    </alternativeName>
    <alternativeName>
        <fullName evidence="4">tRNA pseudouridylate synthase I</fullName>
    </alternativeName>
    <alternativeName>
        <fullName evidence="4">tRNA-uridine isomerase I</fullName>
    </alternativeName>
</protein>
<comment type="similarity">
    <text evidence="1 4 6">Belongs to the tRNA pseudouridine synthase TruA family.</text>
</comment>
<dbReference type="GO" id="GO:0031119">
    <property type="term" value="P:tRNA pseudouridine synthesis"/>
    <property type="evidence" value="ECO:0007669"/>
    <property type="project" value="UniProtKB-UniRule"/>
</dbReference>
<gene>
    <name evidence="4" type="primary">truA</name>
    <name evidence="8" type="ORF">SAMN02745136_03768</name>
</gene>
<organism evidence="8 9">
    <name type="scientific">Anaerocolumna jejuensis DSM 15929</name>
    <dbReference type="NCBI Taxonomy" id="1121322"/>
    <lineage>
        <taxon>Bacteria</taxon>
        <taxon>Bacillati</taxon>
        <taxon>Bacillota</taxon>
        <taxon>Clostridia</taxon>
        <taxon>Lachnospirales</taxon>
        <taxon>Lachnospiraceae</taxon>
        <taxon>Anaerocolumna</taxon>
    </lineage>
</organism>
<dbReference type="HAMAP" id="MF_00171">
    <property type="entry name" value="TruA"/>
    <property type="match status" value="1"/>
</dbReference>
<keyword evidence="3 4" id="KW-0413">Isomerase</keyword>
<name>A0A1M6WQ75_9FIRM</name>
<comment type="subunit">
    <text evidence="4">Homodimer.</text>
</comment>
<sequence length="248" mass="28489">MRNIKLVLEYDGSRYDGWQKQPGINKSITIQDKIESVLSKMENETVELIGAARTEAGVHAYGQIANFKTNTDMKLFEIKHYLNRYLPRDIAVLEVFEVPERFHSSFNAKTFQYVYKITTGEVPSVFERKFNYYCFHKLDVSLMRKAAQSLVGEHDFKAFSENKRMKKSTVRKIKNIEIKTGINTIDIILEADDFWPNMARIIAGTLIEIGEGNMAPEYMEEIVASGDRSKAGETAEARGLFLMDVKYE</sequence>
<dbReference type="RefSeq" id="WP_073278388.1">
    <property type="nucleotide sequence ID" value="NZ_FRAC01000020.1"/>
</dbReference>
<comment type="catalytic activity">
    <reaction evidence="4 6">
        <text>uridine(38/39/40) in tRNA = pseudouridine(38/39/40) in tRNA</text>
        <dbReference type="Rhea" id="RHEA:22376"/>
        <dbReference type="Rhea" id="RHEA-COMP:10085"/>
        <dbReference type="Rhea" id="RHEA-COMP:10087"/>
        <dbReference type="ChEBI" id="CHEBI:65314"/>
        <dbReference type="ChEBI" id="CHEBI:65315"/>
        <dbReference type="EC" id="5.4.99.12"/>
    </reaction>
</comment>
<evidence type="ECO:0000313" key="8">
    <source>
        <dbReference type="EMBL" id="SHK95868.1"/>
    </source>
</evidence>
<dbReference type="NCBIfam" id="TIGR00071">
    <property type="entry name" value="hisT_truA"/>
    <property type="match status" value="1"/>
</dbReference>
<evidence type="ECO:0000256" key="5">
    <source>
        <dbReference type="PIRSR" id="PIRSR001430-2"/>
    </source>
</evidence>
<dbReference type="FunFam" id="3.30.70.580:FF:000001">
    <property type="entry name" value="tRNA pseudouridine synthase A"/>
    <property type="match status" value="1"/>
</dbReference>
<dbReference type="OrthoDB" id="9811823at2"/>
<dbReference type="PIRSF" id="PIRSF001430">
    <property type="entry name" value="tRNA_psdUrid_synth"/>
    <property type="match status" value="1"/>
</dbReference>
<proteinExistence type="inferred from homology"/>
<dbReference type="InterPro" id="IPR001406">
    <property type="entry name" value="PsdUridine_synth_TruA"/>
</dbReference>
<keyword evidence="2 4" id="KW-0819">tRNA processing</keyword>
<feature type="domain" description="Pseudouridine synthase I TruA alpha/beta" evidence="7">
    <location>
        <begin position="146"/>
        <end position="248"/>
    </location>
</feature>
<feature type="domain" description="Pseudouridine synthase I TruA alpha/beta" evidence="7">
    <location>
        <begin position="9"/>
        <end position="107"/>
    </location>
</feature>
<dbReference type="PANTHER" id="PTHR11142">
    <property type="entry name" value="PSEUDOURIDYLATE SYNTHASE"/>
    <property type="match status" value="1"/>
</dbReference>
<dbReference type="STRING" id="1121322.SAMN02745136_03768"/>
<dbReference type="PANTHER" id="PTHR11142:SF22">
    <property type="entry name" value="TRNA PSEUDOURIDINE SYNTHASE A 2"/>
    <property type="match status" value="1"/>
</dbReference>
<evidence type="ECO:0000256" key="2">
    <source>
        <dbReference type="ARBA" id="ARBA00022694"/>
    </source>
</evidence>
<dbReference type="Gene3D" id="3.30.70.580">
    <property type="entry name" value="Pseudouridine synthase I, catalytic domain, N-terminal subdomain"/>
    <property type="match status" value="1"/>
</dbReference>
<evidence type="ECO:0000256" key="1">
    <source>
        <dbReference type="ARBA" id="ARBA00009375"/>
    </source>
</evidence>
<dbReference type="GO" id="GO:0003723">
    <property type="term" value="F:RNA binding"/>
    <property type="evidence" value="ECO:0007669"/>
    <property type="project" value="InterPro"/>
</dbReference>
<dbReference type="InterPro" id="IPR020095">
    <property type="entry name" value="PsdUridine_synth_TruA_C"/>
</dbReference>
<dbReference type="InterPro" id="IPR020097">
    <property type="entry name" value="PsdUridine_synth_TruA_a/b_dom"/>
</dbReference>
<dbReference type="AlphaFoldDB" id="A0A1M6WQ75"/>
<dbReference type="InterPro" id="IPR020094">
    <property type="entry name" value="TruA/RsuA/RluB/E/F_N"/>
</dbReference>
<evidence type="ECO:0000313" key="9">
    <source>
        <dbReference type="Proteomes" id="UP000184386"/>
    </source>
</evidence>
<dbReference type="EC" id="5.4.99.12" evidence="4"/>
<comment type="function">
    <text evidence="4">Formation of pseudouridine at positions 38, 39 and 40 in the anticodon stem and loop of transfer RNAs.</text>
</comment>
<dbReference type="GO" id="GO:0160147">
    <property type="term" value="F:tRNA pseudouridine(38-40) synthase activity"/>
    <property type="evidence" value="ECO:0007669"/>
    <property type="project" value="UniProtKB-EC"/>
</dbReference>
<accession>A0A1M6WQ75</accession>
<evidence type="ECO:0000256" key="4">
    <source>
        <dbReference type="HAMAP-Rule" id="MF_00171"/>
    </source>
</evidence>
<comment type="caution">
    <text evidence="4">Lacks conserved residue(s) required for the propagation of feature annotation.</text>
</comment>
<keyword evidence="9" id="KW-1185">Reference proteome</keyword>
<reference evidence="8 9" key="1">
    <citation type="submission" date="2016-11" db="EMBL/GenBank/DDBJ databases">
        <authorList>
            <person name="Jaros S."/>
            <person name="Januszkiewicz K."/>
            <person name="Wedrychowicz H."/>
        </authorList>
    </citation>
    <scope>NUCLEOTIDE SEQUENCE [LARGE SCALE GENOMIC DNA]</scope>
    <source>
        <strain evidence="8 9">DSM 15929</strain>
    </source>
</reference>
<dbReference type="SUPFAM" id="SSF55120">
    <property type="entry name" value="Pseudouridine synthase"/>
    <property type="match status" value="1"/>
</dbReference>
<evidence type="ECO:0000256" key="3">
    <source>
        <dbReference type="ARBA" id="ARBA00023235"/>
    </source>
</evidence>
<feature type="binding site" evidence="4 5">
    <location>
        <position position="113"/>
    </location>
    <ligand>
        <name>substrate</name>
    </ligand>
</feature>
<dbReference type="Proteomes" id="UP000184386">
    <property type="component" value="Unassembled WGS sequence"/>
</dbReference>
<dbReference type="EMBL" id="FRAC01000020">
    <property type="protein sequence ID" value="SHK95868.1"/>
    <property type="molecule type" value="Genomic_DNA"/>
</dbReference>
<evidence type="ECO:0000259" key="7">
    <source>
        <dbReference type="Pfam" id="PF01416"/>
    </source>
</evidence>
<dbReference type="CDD" id="cd02570">
    <property type="entry name" value="PseudoU_synth_EcTruA"/>
    <property type="match status" value="1"/>
</dbReference>
<evidence type="ECO:0000256" key="6">
    <source>
        <dbReference type="RuleBase" id="RU003792"/>
    </source>
</evidence>
<dbReference type="Pfam" id="PF01416">
    <property type="entry name" value="PseudoU_synth_1"/>
    <property type="match status" value="2"/>
</dbReference>
<dbReference type="InterPro" id="IPR020103">
    <property type="entry name" value="PsdUridine_synth_cat_dom_sf"/>
</dbReference>